<keyword evidence="2" id="KW-1185">Reference proteome</keyword>
<proteinExistence type="predicted"/>
<dbReference type="Proteomes" id="UP000636264">
    <property type="component" value="Unassembled WGS sequence"/>
</dbReference>
<dbReference type="SUPFAM" id="SSF51182">
    <property type="entry name" value="RmlC-like cupins"/>
    <property type="match status" value="1"/>
</dbReference>
<name>A0A916RSR5_9HYPH</name>
<reference evidence="1" key="2">
    <citation type="submission" date="2020-09" db="EMBL/GenBank/DDBJ databases">
        <authorList>
            <person name="Sun Q."/>
            <person name="Zhou Y."/>
        </authorList>
    </citation>
    <scope>NUCLEOTIDE SEQUENCE</scope>
    <source>
        <strain evidence="1">CGMCC 1.15320</strain>
    </source>
</reference>
<sequence length="303" mass="34225">MYDKSDPRSSLQGQPKEAPTWVHKSFFPAQLGLFYKDEPQISDASGKTWITRGANFVVVYTEGESGGTFARDAQIDEYAIIIPDAETSLEITTEEGSTVVPGYSVAFVPPGKSSIRMLTPGRMIRFFTPKSEDLASKASNAAEYSGPHPNVPPFEPWPEPEGGLKLKWYTLDVPQEPGRFGRIYRCTTFMINYLDERVGPRERDKLSPHHHDDFEQCSLALSGTFTHHLRWPWTTNMDMWREDEHIFCESPSVCIIPPPAIHTTRAEGEGVNQLVDIFSPPRLDFSQKQGWILNADDYPMPSK</sequence>
<protein>
    <submittedName>
        <fullName evidence="1">Uncharacterized protein</fullName>
    </submittedName>
</protein>
<accession>A0A916RSR5</accession>
<gene>
    <name evidence="1" type="ORF">GCM10011385_19440</name>
</gene>
<dbReference type="Gene3D" id="2.60.120.10">
    <property type="entry name" value="Jelly Rolls"/>
    <property type="match status" value="1"/>
</dbReference>
<dbReference type="AlphaFoldDB" id="A0A916RSR5"/>
<reference evidence="1" key="1">
    <citation type="journal article" date="2014" name="Int. J. Syst. Evol. Microbiol.">
        <title>Complete genome sequence of Corynebacterium casei LMG S-19264T (=DSM 44701T), isolated from a smear-ripened cheese.</title>
        <authorList>
            <consortium name="US DOE Joint Genome Institute (JGI-PGF)"/>
            <person name="Walter F."/>
            <person name="Albersmeier A."/>
            <person name="Kalinowski J."/>
            <person name="Ruckert C."/>
        </authorList>
    </citation>
    <scope>NUCLEOTIDE SEQUENCE</scope>
    <source>
        <strain evidence="1">CGMCC 1.15320</strain>
    </source>
</reference>
<dbReference type="InterPro" id="IPR014710">
    <property type="entry name" value="RmlC-like_jellyroll"/>
</dbReference>
<evidence type="ECO:0000313" key="2">
    <source>
        <dbReference type="Proteomes" id="UP000636264"/>
    </source>
</evidence>
<dbReference type="InterPro" id="IPR011051">
    <property type="entry name" value="RmlC_Cupin_sf"/>
</dbReference>
<evidence type="ECO:0000313" key="1">
    <source>
        <dbReference type="EMBL" id="GGA65688.1"/>
    </source>
</evidence>
<dbReference type="RefSeq" id="WP_188720864.1">
    <property type="nucleotide sequence ID" value="NZ_BMIF01000005.1"/>
</dbReference>
<comment type="caution">
    <text evidence="1">The sequence shown here is derived from an EMBL/GenBank/DDBJ whole genome shotgun (WGS) entry which is preliminary data.</text>
</comment>
<dbReference type="EMBL" id="BMIF01000005">
    <property type="protein sequence ID" value="GGA65688.1"/>
    <property type="molecule type" value="Genomic_DNA"/>
</dbReference>
<organism evidence="1 2">
    <name type="scientific">Nitratireductor aestuarii</name>
    <dbReference type="NCBI Taxonomy" id="1735103"/>
    <lineage>
        <taxon>Bacteria</taxon>
        <taxon>Pseudomonadati</taxon>
        <taxon>Pseudomonadota</taxon>
        <taxon>Alphaproteobacteria</taxon>
        <taxon>Hyphomicrobiales</taxon>
        <taxon>Phyllobacteriaceae</taxon>
        <taxon>Nitratireductor</taxon>
    </lineage>
</organism>